<feature type="transmembrane region" description="Helical" evidence="2">
    <location>
        <begin position="54"/>
        <end position="72"/>
    </location>
</feature>
<name>A0A8J8P444_HALGN</name>
<dbReference type="InterPro" id="IPR015449">
    <property type="entry name" value="K_chnl_Ca-activ_SK"/>
</dbReference>
<evidence type="ECO:0000256" key="2">
    <source>
        <dbReference type="SAM" id="Phobius"/>
    </source>
</evidence>
<proteinExistence type="predicted"/>
<evidence type="ECO:0000313" key="3">
    <source>
        <dbReference type="EMBL" id="TNV85680.1"/>
    </source>
</evidence>
<reference evidence="3" key="1">
    <citation type="submission" date="2019-06" db="EMBL/GenBank/DDBJ databases">
        <authorList>
            <person name="Zheng W."/>
        </authorList>
    </citation>
    <scope>NUCLEOTIDE SEQUENCE</scope>
    <source>
        <strain evidence="3">QDHG01</strain>
    </source>
</reference>
<feature type="transmembrane region" description="Helical" evidence="2">
    <location>
        <begin position="160"/>
        <end position="184"/>
    </location>
</feature>
<keyword evidence="2" id="KW-0472">Membrane</keyword>
<evidence type="ECO:0008006" key="5">
    <source>
        <dbReference type="Google" id="ProtNLM"/>
    </source>
</evidence>
<evidence type="ECO:0000256" key="1">
    <source>
        <dbReference type="SAM" id="MobiDB-lite"/>
    </source>
</evidence>
<feature type="region of interest" description="Disordered" evidence="1">
    <location>
        <begin position="603"/>
        <end position="643"/>
    </location>
</feature>
<feature type="transmembrane region" description="Helical" evidence="2">
    <location>
        <begin position="120"/>
        <end position="140"/>
    </location>
</feature>
<comment type="caution">
    <text evidence="3">The sequence shown here is derived from an EMBL/GenBank/DDBJ whole genome shotgun (WGS) entry which is preliminary data.</text>
</comment>
<evidence type="ECO:0000313" key="4">
    <source>
        <dbReference type="Proteomes" id="UP000785679"/>
    </source>
</evidence>
<feature type="compositionally biased region" description="Polar residues" evidence="1">
    <location>
        <begin position="621"/>
        <end position="630"/>
    </location>
</feature>
<feature type="transmembrane region" description="Helical" evidence="2">
    <location>
        <begin position="288"/>
        <end position="309"/>
    </location>
</feature>
<sequence>MYRRLDLIVTTLAIVSLFIAIYGFEADLGHFQQQLSNNENVQIKQTTPAREVTLYINIITIMINVARHYFLLKWQQLSRNNRLQSKSKALRKRIGITLQPSYPQQNQSKFASFTFFKQRWLFLDTLILIIAPFPVPNGGFDQSFNQQCLDRDDAKKTVRIEYPVSTVLLAITFVRVVFIIKTAIIHSQINRQKFICPIRNSSSKKIKSRAWLSLQFFISQRPLQFFITFYTASVLIFAYLLRIFEAPYLLRTFQSDFNSFFYHIWNTISSMCLFGHGGPFPATPLGKIVNTLTQLTGSALLMLLLGLLFNSNQNELKMMQEHQVRVNACAAIQYAYRHYKAKAILKMPDSSYNKSINSALNKELEDEVKVLRRGMERSVEQFKHQRSEQLRKYGQQPYLKRCVGKQVQNEIAKISLNVDTLNIHQEKEQESIAIINTTLLNLVNLQKLKDDQYQFSHSQLLASLNALLCKVEELALSANKNFQAKYSHSESISAEPLTDTQGRSANLTVRTSKREHKKEKKDMNAFGLMRQSSVANETSHIAPLHSEEVEIDYAKSRIESEEEYGSQIDWKDSEDSEKNIVHGYHNFQRQPLPPLHGIKDNKLNQSVQNEQDLSIIKSRNDQSPLHQQSRGIERSSGQEEEVS</sequence>
<keyword evidence="2" id="KW-1133">Transmembrane helix</keyword>
<dbReference type="AlphaFoldDB" id="A0A8J8P444"/>
<dbReference type="EMBL" id="RRYP01001630">
    <property type="protein sequence ID" value="TNV85680.1"/>
    <property type="molecule type" value="Genomic_DNA"/>
</dbReference>
<feature type="transmembrane region" description="Helical" evidence="2">
    <location>
        <begin position="7"/>
        <end position="24"/>
    </location>
</feature>
<keyword evidence="2" id="KW-0812">Transmembrane</keyword>
<dbReference type="SUPFAM" id="SSF81324">
    <property type="entry name" value="Voltage-gated potassium channels"/>
    <property type="match status" value="1"/>
</dbReference>
<protein>
    <recommendedName>
        <fullName evidence="5">Potassium channel domain-containing protein</fullName>
    </recommendedName>
</protein>
<dbReference type="PANTHER" id="PTHR10153">
    <property type="entry name" value="SMALL CONDUCTANCE CALCIUM-ACTIVATED POTASSIUM CHANNEL"/>
    <property type="match status" value="1"/>
</dbReference>
<dbReference type="GO" id="GO:0016020">
    <property type="term" value="C:membrane"/>
    <property type="evidence" value="ECO:0007669"/>
    <property type="project" value="InterPro"/>
</dbReference>
<dbReference type="GO" id="GO:0016286">
    <property type="term" value="F:small conductance calcium-activated potassium channel activity"/>
    <property type="evidence" value="ECO:0007669"/>
    <property type="project" value="InterPro"/>
</dbReference>
<dbReference type="Gene3D" id="1.10.287.70">
    <property type="match status" value="1"/>
</dbReference>
<keyword evidence="4" id="KW-1185">Reference proteome</keyword>
<feature type="transmembrane region" description="Helical" evidence="2">
    <location>
        <begin position="223"/>
        <end position="244"/>
    </location>
</feature>
<accession>A0A8J8P444</accession>
<gene>
    <name evidence="3" type="ORF">FGO68_gene9813</name>
</gene>
<dbReference type="Proteomes" id="UP000785679">
    <property type="component" value="Unassembled WGS sequence"/>
</dbReference>
<feature type="compositionally biased region" description="Polar residues" evidence="1">
    <location>
        <begin position="603"/>
        <end position="612"/>
    </location>
</feature>
<dbReference type="OrthoDB" id="6128189at2759"/>
<organism evidence="3 4">
    <name type="scientific">Halteria grandinella</name>
    <dbReference type="NCBI Taxonomy" id="5974"/>
    <lineage>
        <taxon>Eukaryota</taxon>
        <taxon>Sar</taxon>
        <taxon>Alveolata</taxon>
        <taxon>Ciliophora</taxon>
        <taxon>Intramacronucleata</taxon>
        <taxon>Spirotrichea</taxon>
        <taxon>Stichotrichia</taxon>
        <taxon>Sporadotrichida</taxon>
        <taxon>Halteriidae</taxon>
        <taxon>Halteria</taxon>
    </lineage>
</organism>